<dbReference type="AlphaFoldDB" id="A0A2G9S6I0"/>
<dbReference type="OrthoDB" id="10264956at2759"/>
<evidence type="ECO:0000313" key="2">
    <source>
        <dbReference type="Proteomes" id="UP000228934"/>
    </source>
</evidence>
<dbReference type="Proteomes" id="UP000228934">
    <property type="component" value="Unassembled WGS sequence"/>
</dbReference>
<gene>
    <name evidence="1" type="ORF">AB205_0038410</name>
</gene>
<name>A0A2G9S6I0_AQUCT</name>
<protein>
    <submittedName>
        <fullName evidence="1">Uncharacterized protein</fullName>
    </submittedName>
</protein>
<reference evidence="2" key="1">
    <citation type="journal article" date="2017" name="Nat. Commun.">
        <title>The North American bullfrog draft genome provides insight into hormonal regulation of long noncoding RNA.</title>
        <authorList>
            <person name="Hammond S.A."/>
            <person name="Warren R.L."/>
            <person name="Vandervalk B.P."/>
            <person name="Kucuk E."/>
            <person name="Khan H."/>
            <person name="Gibb E.A."/>
            <person name="Pandoh P."/>
            <person name="Kirk H."/>
            <person name="Zhao Y."/>
            <person name="Jones M."/>
            <person name="Mungall A.J."/>
            <person name="Coope R."/>
            <person name="Pleasance S."/>
            <person name="Moore R.A."/>
            <person name="Holt R.A."/>
            <person name="Round J.M."/>
            <person name="Ohora S."/>
            <person name="Walle B.V."/>
            <person name="Veldhoen N."/>
            <person name="Helbing C.C."/>
            <person name="Birol I."/>
        </authorList>
    </citation>
    <scope>NUCLEOTIDE SEQUENCE [LARGE SCALE GENOMIC DNA]</scope>
</reference>
<proteinExistence type="predicted"/>
<organism evidence="1 2">
    <name type="scientific">Aquarana catesbeiana</name>
    <name type="common">American bullfrog</name>
    <name type="synonym">Rana catesbeiana</name>
    <dbReference type="NCBI Taxonomy" id="8400"/>
    <lineage>
        <taxon>Eukaryota</taxon>
        <taxon>Metazoa</taxon>
        <taxon>Chordata</taxon>
        <taxon>Craniata</taxon>
        <taxon>Vertebrata</taxon>
        <taxon>Euteleostomi</taxon>
        <taxon>Amphibia</taxon>
        <taxon>Batrachia</taxon>
        <taxon>Anura</taxon>
        <taxon>Neobatrachia</taxon>
        <taxon>Ranoidea</taxon>
        <taxon>Ranidae</taxon>
        <taxon>Aquarana</taxon>
    </lineage>
</organism>
<keyword evidence="2" id="KW-1185">Reference proteome</keyword>
<sequence>MVVKQGILGVIFGNLKRFSKKPTYTTFILEKYLEHVLFLSSSESSKKKSPMRHTHDRNIRLKASVRLFLTDIPLVCTRL</sequence>
<evidence type="ECO:0000313" key="1">
    <source>
        <dbReference type="EMBL" id="PIO35063.1"/>
    </source>
</evidence>
<dbReference type="EMBL" id="KV926113">
    <property type="protein sequence ID" value="PIO35063.1"/>
    <property type="molecule type" value="Genomic_DNA"/>
</dbReference>
<accession>A0A2G9S6I0</accession>